<dbReference type="EMBL" id="GBRH01255798">
    <property type="protein sequence ID" value="JAD42097.1"/>
    <property type="molecule type" value="Transcribed_RNA"/>
</dbReference>
<dbReference type="AlphaFoldDB" id="A0A0A9A519"/>
<proteinExistence type="predicted"/>
<reference evidence="1" key="1">
    <citation type="submission" date="2014-09" db="EMBL/GenBank/DDBJ databases">
        <authorList>
            <person name="Magalhaes I.L.F."/>
            <person name="Oliveira U."/>
            <person name="Santos F.R."/>
            <person name="Vidigal T.H.D.A."/>
            <person name="Brescovit A.D."/>
            <person name="Santos A.J."/>
        </authorList>
    </citation>
    <scope>NUCLEOTIDE SEQUENCE</scope>
    <source>
        <tissue evidence="1">Shoot tissue taken approximately 20 cm above the soil surface</tissue>
    </source>
</reference>
<evidence type="ECO:0000313" key="1">
    <source>
        <dbReference type="EMBL" id="JAD42097.1"/>
    </source>
</evidence>
<name>A0A0A9A519_ARUDO</name>
<reference evidence="1" key="2">
    <citation type="journal article" date="2015" name="Data Brief">
        <title>Shoot transcriptome of the giant reed, Arundo donax.</title>
        <authorList>
            <person name="Barrero R.A."/>
            <person name="Guerrero F.D."/>
            <person name="Moolhuijzen P."/>
            <person name="Goolsby J.A."/>
            <person name="Tidwell J."/>
            <person name="Bellgard S.E."/>
            <person name="Bellgard M.I."/>
        </authorList>
    </citation>
    <scope>NUCLEOTIDE SEQUENCE</scope>
    <source>
        <tissue evidence="1">Shoot tissue taken approximately 20 cm above the soil surface</tissue>
    </source>
</reference>
<accession>A0A0A9A519</accession>
<organism evidence="1">
    <name type="scientific">Arundo donax</name>
    <name type="common">Giant reed</name>
    <name type="synonym">Donax arundinaceus</name>
    <dbReference type="NCBI Taxonomy" id="35708"/>
    <lineage>
        <taxon>Eukaryota</taxon>
        <taxon>Viridiplantae</taxon>
        <taxon>Streptophyta</taxon>
        <taxon>Embryophyta</taxon>
        <taxon>Tracheophyta</taxon>
        <taxon>Spermatophyta</taxon>
        <taxon>Magnoliopsida</taxon>
        <taxon>Liliopsida</taxon>
        <taxon>Poales</taxon>
        <taxon>Poaceae</taxon>
        <taxon>PACMAD clade</taxon>
        <taxon>Arundinoideae</taxon>
        <taxon>Arundineae</taxon>
        <taxon>Arundo</taxon>
    </lineage>
</organism>
<protein>
    <submittedName>
        <fullName evidence="1">Uncharacterized protein</fullName>
    </submittedName>
</protein>
<sequence length="20" mass="2372">MDHYVVTKFIGTYLQKLSID</sequence>